<reference evidence="1 2" key="1">
    <citation type="submission" date="2017-01" db="EMBL/GenBank/DDBJ databases">
        <authorList>
            <person name="Varghese N."/>
            <person name="Submissions S."/>
        </authorList>
    </citation>
    <scope>NUCLEOTIDE SEQUENCE [LARGE SCALE GENOMIC DNA]</scope>
    <source>
        <strain evidence="1 2">ATCC 23464</strain>
    </source>
</reference>
<keyword evidence="2" id="KW-1185">Reference proteome</keyword>
<evidence type="ECO:0000313" key="1">
    <source>
        <dbReference type="EMBL" id="SIR62586.1"/>
    </source>
</evidence>
<comment type="caution">
    <text evidence="1">The sequence shown here is derived from an EMBL/GenBank/DDBJ whole genome shotgun (WGS) entry which is preliminary data.</text>
</comment>
<proteinExistence type="predicted"/>
<protein>
    <submittedName>
        <fullName evidence="1">Uncharacterized protein YneF, UPF0154 family</fullName>
    </submittedName>
</protein>
<organism evidence="1 2">
    <name type="scientific">Paenibacillus macquariensis</name>
    <dbReference type="NCBI Taxonomy" id="948756"/>
    <lineage>
        <taxon>Bacteria</taxon>
        <taxon>Bacillati</taxon>
        <taxon>Bacillota</taxon>
        <taxon>Bacilli</taxon>
        <taxon>Bacillales</taxon>
        <taxon>Paenibacillaceae</taxon>
        <taxon>Paenibacillus</taxon>
    </lineage>
</organism>
<accession>A0ABY1KCX8</accession>
<name>A0ABY1KCX8_9BACL</name>
<evidence type="ECO:0000313" key="2">
    <source>
        <dbReference type="Proteomes" id="UP000186666"/>
    </source>
</evidence>
<sequence length="155" mass="17556">MNNGESFTAEEFEDLHMRFKEKYPTIDGKPSIPTTLNRKILVVCNGHSNGAPYDLIGRFKTDPTTDLAIKNLADTAYDTALYDNLGAAGGIAEAIMEQKVDEIIKKYYLKMALAPSEQQVTEIYNQMIKESDAAGLPKLEKLYNENYKQRLELWK</sequence>
<gene>
    <name evidence="1" type="ORF">SAMN05421578_12417</name>
</gene>
<dbReference type="Proteomes" id="UP000186666">
    <property type="component" value="Unassembled WGS sequence"/>
</dbReference>
<dbReference type="EMBL" id="FTNK01000024">
    <property type="protein sequence ID" value="SIR62586.1"/>
    <property type="molecule type" value="Genomic_DNA"/>
</dbReference>
<dbReference type="RefSeq" id="WP_068584804.1">
    <property type="nucleotide sequence ID" value="NZ_FTNK01000024.1"/>
</dbReference>